<evidence type="ECO:0000313" key="6">
    <source>
        <dbReference type="EMBL" id="QGZ57263.1"/>
    </source>
</evidence>
<dbReference type="CDD" id="cd08414">
    <property type="entry name" value="PBP2_LTTR_aromatics_like"/>
    <property type="match status" value="1"/>
</dbReference>
<dbReference type="EMBL" id="CP046910">
    <property type="protein sequence ID" value="QGZ57263.1"/>
    <property type="molecule type" value="Genomic_DNA"/>
</dbReference>
<dbReference type="PANTHER" id="PTHR30346">
    <property type="entry name" value="TRANSCRIPTIONAL DUAL REGULATOR HCAR-RELATED"/>
    <property type="match status" value="1"/>
</dbReference>
<dbReference type="GO" id="GO:0032993">
    <property type="term" value="C:protein-DNA complex"/>
    <property type="evidence" value="ECO:0007669"/>
    <property type="project" value="TreeGrafter"/>
</dbReference>
<keyword evidence="2" id="KW-0805">Transcription regulation</keyword>
<dbReference type="KEGG" id="pacp:FAZ97_20290"/>
<dbReference type="InterPro" id="IPR005119">
    <property type="entry name" value="LysR_subst-bd"/>
</dbReference>
<dbReference type="RefSeq" id="WP_158760211.1">
    <property type="nucleotide sequence ID" value="NZ_CP046910.1"/>
</dbReference>
<dbReference type="SUPFAM" id="SSF46785">
    <property type="entry name" value="Winged helix' DNA-binding domain"/>
    <property type="match status" value="1"/>
</dbReference>
<gene>
    <name evidence="6" type="ORF">FAZ97_20290</name>
</gene>
<dbReference type="FunFam" id="1.10.10.10:FF:000001">
    <property type="entry name" value="LysR family transcriptional regulator"/>
    <property type="match status" value="1"/>
</dbReference>
<evidence type="ECO:0000259" key="5">
    <source>
        <dbReference type="PROSITE" id="PS50931"/>
    </source>
</evidence>
<dbReference type="InterPro" id="IPR036388">
    <property type="entry name" value="WH-like_DNA-bd_sf"/>
</dbReference>
<dbReference type="Pfam" id="PF00126">
    <property type="entry name" value="HTH_1"/>
    <property type="match status" value="1"/>
</dbReference>
<dbReference type="PRINTS" id="PR00039">
    <property type="entry name" value="HTHLYSR"/>
</dbReference>
<comment type="similarity">
    <text evidence="1">Belongs to the LysR transcriptional regulatory family.</text>
</comment>
<dbReference type="Proteomes" id="UP000434209">
    <property type="component" value="Chromosome 2"/>
</dbReference>
<accession>A0A7Z2JAY6</accession>
<dbReference type="AlphaFoldDB" id="A0A7Z2JAY6"/>
<dbReference type="GO" id="GO:0003700">
    <property type="term" value="F:DNA-binding transcription factor activity"/>
    <property type="evidence" value="ECO:0007669"/>
    <property type="project" value="InterPro"/>
</dbReference>
<dbReference type="GO" id="GO:0003677">
    <property type="term" value="F:DNA binding"/>
    <property type="evidence" value="ECO:0007669"/>
    <property type="project" value="UniProtKB-KW"/>
</dbReference>
<dbReference type="InterPro" id="IPR036390">
    <property type="entry name" value="WH_DNA-bd_sf"/>
</dbReference>
<dbReference type="PROSITE" id="PS50931">
    <property type="entry name" value="HTH_LYSR"/>
    <property type="match status" value="1"/>
</dbReference>
<evidence type="ECO:0000256" key="4">
    <source>
        <dbReference type="ARBA" id="ARBA00023163"/>
    </source>
</evidence>
<keyword evidence="3" id="KW-0238">DNA-binding</keyword>
<organism evidence="6 7">
    <name type="scientific">Paraburkholderia acidiphila</name>
    <dbReference type="NCBI Taxonomy" id="2571747"/>
    <lineage>
        <taxon>Bacteria</taxon>
        <taxon>Pseudomonadati</taxon>
        <taxon>Pseudomonadota</taxon>
        <taxon>Betaproteobacteria</taxon>
        <taxon>Burkholderiales</taxon>
        <taxon>Burkholderiaceae</taxon>
        <taxon>Paraburkholderia</taxon>
    </lineage>
</organism>
<dbReference type="Gene3D" id="3.40.190.10">
    <property type="entry name" value="Periplasmic binding protein-like II"/>
    <property type="match status" value="2"/>
</dbReference>
<dbReference type="OrthoDB" id="5292387at2"/>
<dbReference type="SUPFAM" id="SSF53850">
    <property type="entry name" value="Periplasmic binding protein-like II"/>
    <property type="match status" value="1"/>
</dbReference>
<evidence type="ECO:0000256" key="1">
    <source>
        <dbReference type="ARBA" id="ARBA00009437"/>
    </source>
</evidence>
<dbReference type="InterPro" id="IPR000847">
    <property type="entry name" value="LysR_HTH_N"/>
</dbReference>
<name>A0A7Z2JAY6_9BURK</name>
<keyword evidence="7" id="KW-1185">Reference proteome</keyword>
<dbReference type="Pfam" id="PF03466">
    <property type="entry name" value="LysR_substrate"/>
    <property type="match status" value="1"/>
</dbReference>
<dbReference type="Gene3D" id="1.10.10.10">
    <property type="entry name" value="Winged helix-like DNA-binding domain superfamily/Winged helix DNA-binding domain"/>
    <property type="match status" value="1"/>
</dbReference>
<sequence length="302" mass="32359">MLDLRRLRYFVTVAEELHFGRAAVRLNIAQPPLTRHIAALEAELGIRLFERSTRAVKLTPEGIVFLERARSVLHAAGEAQATARKLAQGVTGRIAIGYTSSIPMSDAFAEIVRNAGRVLPEVELTFREAATASQHRQIVEGTLDIGFGWSAVNALDDGLCSLVIAREPLVAAVPSGSVHARKKSLAFAELRDETFLILPPGYGSALTAALDSLCAQAGVEPRIGPTASQTATLVSLVAAERGVAIVPAFTVALQRSGVAYVPLSDAPALEQTVSWIEPFTSICVERFVELARLVAQRETRGT</sequence>
<reference evidence="6 7" key="1">
    <citation type="submission" date="2019-12" db="EMBL/GenBank/DDBJ databases">
        <title>Paraburkholderia acidiphila 7Q-K02 sp. nov and Paraburkholderia acidisoli DHF22 sp. nov., two strains isolated from forest soil.</title>
        <authorList>
            <person name="Gao Z."/>
            <person name="Qiu L."/>
        </authorList>
    </citation>
    <scope>NUCLEOTIDE SEQUENCE [LARGE SCALE GENOMIC DNA]</scope>
    <source>
        <strain evidence="6 7">7Q-K02</strain>
    </source>
</reference>
<evidence type="ECO:0000256" key="2">
    <source>
        <dbReference type="ARBA" id="ARBA00023015"/>
    </source>
</evidence>
<evidence type="ECO:0000313" key="7">
    <source>
        <dbReference type="Proteomes" id="UP000434209"/>
    </source>
</evidence>
<proteinExistence type="inferred from homology"/>
<keyword evidence="4" id="KW-0804">Transcription</keyword>
<feature type="domain" description="HTH lysR-type" evidence="5">
    <location>
        <begin position="2"/>
        <end position="59"/>
    </location>
</feature>
<dbReference type="PANTHER" id="PTHR30346:SF0">
    <property type="entry name" value="HCA OPERON TRANSCRIPTIONAL ACTIVATOR HCAR"/>
    <property type="match status" value="1"/>
</dbReference>
<evidence type="ECO:0000256" key="3">
    <source>
        <dbReference type="ARBA" id="ARBA00023125"/>
    </source>
</evidence>
<protein>
    <submittedName>
        <fullName evidence="6">LysR family transcriptional regulator</fullName>
    </submittedName>
</protein>